<evidence type="ECO:0000313" key="1">
    <source>
        <dbReference type="EMBL" id="GAP62613.1"/>
    </source>
</evidence>
<proteinExistence type="predicted"/>
<dbReference type="AlphaFoldDB" id="A0A0M8K674"/>
<organism evidence="1 2">
    <name type="scientific">Ardenticatena maritima</name>
    <dbReference type="NCBI Taxonomy" id="872965"/>
    <lineage>
        <taxon>Bacteria</taxon>
        <taxon>Bacillati</taxon>
        <taxon>Chloroflexota</taxon>
        <taxon>Ardenticatenia</taxon>
        <taxon>Ardenticatenales</taxon>
        <taxon>Ardenticatenaceae</taxon>
        <taxon>Ardenticatena</taxon>
    </lineage>
</organism>
<name>A0A0M8K674_9CHLR</name>
<protein>
    <submittedName>
        <fullName evidence="1">Uncharacterized protein</fullName>
    </submittedName>
</protein>
<accession>A0A0M8K674</accession>
<gene>
    <name evidence="1" type="ORF">ARMA_1036</name>
</gene>
<dbReference type="Proteomes" id="UP000037784">
    <property type="component" value="Unassembled WGS sequence"/>
</dbReference>
<dbReference type="InParanoid" id="A0A0M8K674"/>
<reference evidence="2" key="2">
    <citation type="submission" date="2015-08" db="EMBL/GenBank/DDBJ databases">
        <title>Draft Genome Sequence of a Heterotrophic Facultative Anaerobic Bacterium Ardenticatena maritima Strain 110S.</title>
        <authorList>
            <person name="Kawaichi S."/>
            <person name="Yoshida T."/>
            <person name="Sako Y."/>
            <person name="Nakamura R."/>
        </authorList>
    </citation>
    <scope>NUCLEOTIDE SEQUENCE [LARGE SCALE GENOMIC DNA]</scope>
    <source>
        <strain evidence="2">110S</strain>
    </source>
</reference>
<sequence length="44" mass="4757">MWVSNCWRAFSHAKASEPVGSDAFLGGGEERLVCVCLLGSHLHV</sequence>
<evidence type="ECO:0000313" key="2">
    <source>
        <dbReference type="Proteomes" id="UP000037784"/>
    </source>
</evidence>
<keyword evidence="2" id="KW-1185">Reference proteome</keyword>
<reference evidence="1 2" key="1">
    <citation type="journal article" date="2015" name="Genome Announc.">
        <title>Draft Genome Sequence of a Heterotrophic Facultative Anaerobic Thermophilic Bacterium, Ardenticatena maritima Strain 110ST.</title>
        <authorList>
            <person name="Kawaichi S."/>
            <person name="Yoshida T."/>
            <person name="Sako Y."/>
            <person name="Nakamura R."/>
        </authorList>
    </citation>
    <scope>NUCLEOTIDE SEQUENCE [LARGE SCALE GENOMIC DNA]</scope>
    <source>
        <strain evidence="1 2">110S</strain>
    </source>
</reference>
<dbReference type="EMBL" id="BBZA01000068">
    <property type="protein sequence ID" value="GAP62613.1"/>
    <property type="molecule type" value="Genomic_DNA"/>
</dbReference>
<comment type="caution">
    <text evidence="1">The sequence shown here is derived from an EMBL/GenBank/DDBJ whole genome shotgun (WGS) entry which is preliminary data.</text>
</comment>